<keyword evidence="5" id="KW-0547">Nucleotide-binding</keyword>
<dbReference type="PROSITE" id="PS50011">
    <property type="entry name" value="PROTEIN_KINASE_DOM"/>
    <property type="match status" value="1"/>
</dbReference>
<dbReference type="InterPro" id="IPR000719">
    <property type="entry name" value="Prot_kinase_dom"/>
</dbReference>
<feature type="compositionally biased region" description="Basic and acidic residues" evidence="11">
    <location>
        <begin position="36"/>
        <end position="46"/>
    </location>
</feature>
<feature type="compositionally biased region" description="Low complexity" evidence="11">
    <location>
        <begin position="925"/>
        <end position="955"/>
    </location>
</feature>
<feature type="compositionally biased region" description="Polar residues" evidence="11">
    <location>
        <begin position="904"/>
        <end position="924"/>
    </location>
</feature>
<organism evidence="13 14">
    <name type="scientific">Toxoplasma gondii p89</name>
    <dbReference type="NCBI Taxonomy" id="943119"/>
    <lineage>
        <taxon>Eukaryota</taxon>
        <taxon>Sar</taxon>
        <taxon>Alveolata</taxon>
        <taxon>Apicomplexa</taxon>
        <taxon>Conoidasida</taxon>
        <taxon>Coccidia</taxon>
        <taxon>Eucoccidiorida</taxon>
        <taxon>Eimeriorina</taxon>
        <taxon>Sarcocystidae</taxon>
        <taxon>Toxoplasma</taxon>
    </lineage>
</organism>
<dbReference type="PANTHER" id="PTHR44899:SF3">
    <property type="entry name" value="SERINE_THREONINE-PROTEIN KINASE NEK1"/>
    <property type="match status" value="1"/>
</dbReference>
<feature type="compositionally biased region" description="Low complexity" evidence="11">
    <location>
        <begin position="736"/>
        <end position="757"/>
    </location>
</feature>
<dbReference type="OrthoDB" id="331493at2759"/>
<dbReference type="GO" id="GO:0005524">
    <property type="term" value="F:ATP binding"/>
    <property type="evidence" value="ECO:0007669"/>
    <property type="project" value="UniProtKB-KW"/>
</dbReference>
<dbReference type="InterPro" id="IPR051131">
    <property type="entry name" value="NEK_Ser/Thr_kinase_NIMA"/>
</dbReference>
<dbReference type="GO" id="GO:0106310">
    <property type="term" value="F:protein serine kinase activity"/>
    <property type="evidence" value="ECO:0007669"/>
    <property type="project" value="RHEA"/>
</dbReference>
<feature type="compositionally biased region" description="Low complexity" evidence="11">
    <location>
        <begin position="408"/>
        <end position="477"/>
    </location>
</feature>
<feature type="compositionally biased region" description="Basic and acidic residues" evidence="11">
    <location>
        <begin position="1511"/>
        <end position="1522"/>
    </location>
</feature>
<dbReference type="VEuPathDB" id="ToxoDB:TGP89_292140"/>
<keyword evidence="3" id="KW-0132">Cell division</keyword>
<feature type="compositionally biased region" description="Basic and acidic residues" evidence="11">
    <location>
        <begin position="1368"/>
        <end position="1379"/>
    </location>
</feature>
<keyword evidence="2" id="KW-0723">Serine/threonine-protein kinase</keyword>
<feature type="compositionally biased region" description="Polar residues" evidence="11">
    <location>
        <begin position="666"/>
        <end position="680"/>
    </location>
</feature>
<feature type="compositionally biased region" description="Low complexity" evidence="11">
    <location>
        <begin position="514"/>
        <end position="523"/>
    </location>
</feature>
<feature type="compositionally biased region" description="Basic and acidic residues" evidence="11">
    <location>
        <begin position="854"/>
        <end position="877"/>
    </location>
</feature>
<dbReference type="SMART" id="SM00220">
    <property type="entry name" value="S_TKc"/>
    <property type="match status" value="1"/>
</dbReference>
<dbReference type="FunFam" id="3.30.200.20:FF:000151">
    <property type="entry name" value="G2-specific protein kinase nimA"/>
    <property type="match status" value="1"/>
</dbReference>
<dbReference type="InterPro" id="IPR008271">
    <property type="entry name" value="Ser/Thr_kinase_AS"/>
</dbReference>
<feature type="compositionally biased region" description="Basic and acidic residues" evidence="11">
    <location>
        <begin position="1596"/>
        <end position="1609"/>
    </location>
</feature>
<feature type="compositionally biased region" description="Low complexity" evidence="11">
    <location>
        <begin position="772"/>
        <end position="783"/>
    </location>
</feature>
<evidence type="ECO:0000256" key="6">
    <source>
        <dbReference type="ARBA" id="ARBA00022777"/>
    </source>
</evidence>
<evidence type="ECO:0000256" key="11">
    <source>
        <dbReference type="SAM" id="MobiDB-lite"/>
    </source>
</evidence>
<dbReference type="EMBL" id="AEYI02002019">
    <property type="protein sequence ID" value="KFG30812.1"/>
    <property type="molecule type" value="Genomic_DNA"/>
</dbReference>
<dbReference type="PROSITE" id="PS00108">
    <property type="entry name" value="PROTEIN_KINASE_ST"/>
    <property type="match status" value="1"/>
</dbReference>
<feature type="region of interest" description="Disordered" evidence="11">
    <location>
        <begin position="391"/>
        <end position="1014"/>
    </location>
</feature>
<feature type="compositionally biased region" description="Polar residues" evidence="11">
    <location>
        <begin position="964"/>
        <end position="979"/>
    </location>
</feature>
<comment type="catalytic activity">
    <reaction evidence="10">
        <text>L-seryl-[protein] + ATP = O-phospho-L-seryl-[protein] + ADP + H(+)</text>
        <dbReference type="Rhea" id="RHEA:17989"/>
        <dbReference type="Rhea" id="RHEA-COMP:9863"/>
        <dbReference type="Rhea" id="RHEA-COMP:11604"/>
        <dbReference type="ChEBI" id="CHEBI:15378"/>
        <dbReference type="ChEBI" id="CHEBI:29999"/>
        <dbReference type="ChEBI" id="CHEBI:30616"/>
        <dbReference type="ChEBI" id="CHEBI:83421"/>
        <dbReference type="ChEBI" id="CHEBI:456216"/>
        <dbReference type="EC" id="2.7.11.1"/>
    </reaction>
</comment>
<feature type="compositionally biased region" description="Basic and acidic residues" evidence="11">
    <location>
        <begin position="617"/>
        <end position="651"/>
    </location>
</feature>
<dbReference type="Gene3D" id="1.10.510.10">
    <property type="entry name" value="Transferase(Phosphotransferase) domain 1"/>
    <property type="match status" value="1"/>
</dbReference>
<comment type="catalytic activity">
    <reaction evidence="9">
        <text>L-threonyl-[protein] + ATP = O-phospho-L-threonyl-[protein] + ADP + H(+)</text>
        <dbReference type="Rhea" id="RHEA:46608"/>
        <dbReference type="Rhea" id="RHEA-COMP:11060"/>
        <dbReference type="Rhea" id="RHEA-COMP:11605"/>
        <dbReference type="ChEBI" id="CHEBI:15378"/>
        <dbReference type="ChEBI" id="CHEBI:30013"/>
        <dbReference type="ChEBI" id="CHEBI:30616"/>
        <dbReference type="ChEBI" id="CHEBI:61977"/>
        <dbReference type="ChEBI" id="CHEBI:456216"/>
        <dbReference type="EC" id="2.7.11.1"/>
    </reaction>
</comment>
<keyword evidence="4 13" id="KW-0808">Transferase</keyword>
<keyword evidence="8" id="KW-0131">Cell cycle</keyword>
<feature type="compositionally biased region" description="Polar residues" evidence="11">
    <location>
        <begin position="1426"/>
        <end position="1448"/>
    </location>
</feature>
<keyword evidence="7" id="KW-0067">ATP-binding</keyword>
<feature type="compositionally biased region" description="Basic and acidic residues" evidence="11">
    <location>
        <begin position="821"/>
        <end position="846"/>
    </location>
</feature>
<evidence type="ECO:0000256" key="3">
    <source>
        <dbReference type="ARBA" id="ARBA00022618"/>
    </source>
</evidence>
<feature type="compositionally biased region" description="Basic and acidic residues" evidence="11">
    <location>
        <begin position="759"/>
        <end position="771"/>
    </location>
</feature>
<feature type="compositionally biased region" description="Polar residues" evidence="11">
    <location>
        <begin position="392"/>
        <end position="403"/>
    </location>
</feature>
<feature type="compositionally biased region" description="Polar residues" evidence="11">
    <location>
        <begin position="1341"/>
        <end position="1358"/>
    </location>
</feature>
<dbReference type="InterPro" id="IPR011009">
    <property type="entry name" value="Kinase-like_dom_sf"/>
</dbReference>
<dbReference type="Gene3D" id="3.30.200.20">
    <property type="entry name" value="Phosphorylase Kinase, domain 1"/>
    <property type="match status" value="1"/>
</dbReference>
<evidence type="ECO:0000256" key="2">
    <source>
        <dbReference type="ARBA" id="ARBA00022527"/>
    </source>
</evidence>
<feature type="region of interest" description="Disordered" evidence="11">
    <location>
        <begin position="1034"/>
        <end position="1060"/>
    </location>
</feature>
<keyword evidence="6 13" id="KW-0418">Kinase</keyword>
<feature type="compositionally biased region" description="Basic and acidic residues" evidence="11">
    <location>
        <begin position="1410"/>
        <end position="1425"/>
    </location>
</feature>
<evidence type="ECO:0000256" key="5">
    <source>
        <dbReference type="ARBA" id="ARBA00022741"/>
    </source>
</evidence>
<feature type="region of interest" description="Disordered" evidence="11">
    <location>
        <begin position="1108"/>
        <end position="1278"/>
    </location>
</feature>
<dbReference type="GO" id="GO:0004674">
    <property type="term" value="F:protein serine/threonine kinase activity"/>
    <property type="evidence" value="ECO:0007669"/>
    <property type="project" value="UniProtKB-KW"/>
</dbReference>
<evidence type="ECO:0000313" key="14">
    <source>
        <dbReference type="Proteomes" id="UP000028828"/>
    </source>
</evidence>
<comment type="caution">
    <text evidence="13">The sequence shown here is derived from an EMBL/GenBank/DDBJ whole genome shotgun (WGS) entry which is preliminary data.</text>
</comment>
<dbReference type="PANTHER" id="PTHR44899">
    <property type="entry name" value="CAMK FAMILY PROTEIN KINASE"/>
    <property type="match status" value="1"/>
</dbReference>
<feature type="domain" description="Protein kinase" evidence="12">
    <location>
        <begin position="106"/>
        <end position="380"/>
    </location>
</feature>
<feature type="region of interest" description="Disordered" evidence="11">
    <location>
        <begin position="1291"/>
        <end position="1482"/>
    </location>
</feature>
<dbReference type="GO" id="GO:0007059">
    <property type="term" value="P:chromosome segregation"/>
    <property type="evidence" value="ECO:0007669"/>
    <property type="project" value="UniProtKB-ARBA"/>
</dbReference>
<feature type="compositionally biased region" description="Pro residues" evidence="11">
    <location>
        <begin position="986"/>
        <end position="995"/>
    </location>
</feature>
<dbReference type="Pfam" id="PF00069">
    <property type="entry name" value="Pkinase"/>
    <property type="match status" value="1"/>
</dbReference>
<dbReference type="Proteomes" id="UP000028828">
    <property type="component" value="Unassembled WGS sequence"/>
</dbReference>
<feature type="region of interest" description="Disordered" evidence="11">
    <location>
        <begin position="1581"/>
        <end position="1609"/>
    </location>
</feature>
<evidence type="ECO:0000256" key="7">
    <source>
        <dbReference type="ARBA" id="ARBA00022840"/>
    </source>
</evidence>
<evidence type="ECO:0000256" key="1">
    <source>
        <dbReference type="ARBA" id="ARBA00012513"/>
    </source>
</evidence>
<feature type="compositionally biased region" description="Low complexity" evidence="11">
    <location>
        <begin position="809"/>
        <end position="819"/>
    </location>
</feature>
<gene>
    <name evidence="13" type="ORF">TGP89_292140</name>
</gene>
<feature type="region of interest" description="Disordered" evidence="11">
    <location>
        <begin position="1"/>
        <end position="90"/>
    </location>
</feature>
<feature type="compositionally biased region" description="Polar residues" evidence="11">
    <location>
        <begin position="1307"/>
        <end position="1317"/>
    </location>
</feature>
<feature type="region of interest" description="Disordered" evidence="11">
    <location>
        <begin position="1498"/>
        <end position="1544"/>
    </location>
</feature>
<feature type="compositionally biased region" description="Acidic residues" evidence="11">
    <location>
        <begin position="585"/>
        <end position="595"/>
    </location>
</feature>
<reference evidence="13 14" key="1">
    <citation type="submission" date="2014-03" db="EMBL/GenBank/DDBJ databases">
        <authorList>
            <person name="Sibley D."/>
            <person name="Venepally P."/>
            <person name="Karamycheva S."/>
            <person name="Hadjithomas M."/>
            <person name="Khan A."/>
            <person name="Brunk B."/>
            <person name="Roos D."/>
            <person name="Caler E."/>
            <person name="Lorenzi H."/>
        </authorList>
    </citation>
    <scope>NUCLEOTIDE SEQUENCE [LARGE SCALE GENOMIC DNA]</scope>
    <source>
        <strain evidence="14">p89</strain>
    </source>
</reference>
<proteinExistence type="predicted"/>
<sequence length="1609" mass="171386">MEQFGGPSGFMPPASYTAPLGKYPTKQPSAAYPSDGGRHATKENPRPAEGQAPRQSSSVPSAMASKPIQDPEGHSAQPTSSYCRAQTPRSTPLPVALDEEARLSQYEVIRQIGAGRFGEVFIIRHKATKALLCWKLVFYKGLREKEKKQLVSEVNVMRELRHANIVRYHDRIVCRSRQCLYIVMEYCDAGDLAKQIEAAHKHHGGIDQDRIVLVVVQLIHALAYCHEGVGQERRRVLHRDLKPCNIFLASHPEYPDDSSRCIAKLGDFGLSRHLNMHSMAHSCVGTPYYWSPELLEDGQKTYNVKSDMWALGCVIYEMCTGKTPFAQAQTMPQLKERVRCGPVLPVPGFSDSLNALMASLLQPNPNNRPSALQCLGYTIFRGCSYTPPPLYRSSSAPSWTPRNASPARGSPSSAVSTVSTVTTSPGSSSRTSFSAPSSHDAAASSPASASASSRYQHQRSSSYSSDSAGPSGASAPSQKAPGPGRPPETPSRESFDLASKARPGFFAEAPPPHAFAEASPPESHASEFLPPANGAANEARNERTQRDRTRRAASATAAAAVSAFERQQREGRSMSPDPSAPLASIEEEEEGEGDDAGCGSLGSGSGVTRRMPGASLNREDRREAPGLRHADTHKRDDRDGAIWTGRREEAPFSRPGSELARDFGAATQNKVDTSRFSGASSGKPRPGNPQNEDRASFASDTSARQTVYLSGLSRRCSEPPAAFHSAVSPWDPAPPRLSSAASSSSSSRAVSPSSLRRASSREMKYPTDDRPAVAAGSSGVALARAERGPEPGAPWGNEETEGLHVHGRPSAAPASSFSSERTSRPGHPDEARESEHCFQGRGRFAEAEASPATEGKDPRDSGFEERSGRRDEGRTDGGEAQSFGYWPNGRSDEARDRLGAPSVSPFSSKRITRRSSTAAGLSTFASPSDPAPSARAPAEWRRGAAGSSTVSAAGACGRFLPSPRSWQGNEKSFPSSSDHPSAYPALPHPAAPAYPEPGAQASNQFPRRRQSAFPSVKRLDYEEEHASSACLPTLLSPRFPHHPVSRPAGGVSPRSSQRQALAPTLAGMTFERRLSAGPLSSAPLSAPQERTTRLVGHRHALAADAERAEAPFSHAFRPGHHDRSPVGARRVPPRAEMPGVSLDPGFRTGGPLDRGPVGSGGLEGQSFDFAHPTHASSEKKEAETEWSNPTAPVFYSPRSPRNDLPPGDGARSPYSAHLRPGVSEACSSFSVPPTERYEDDKNSHHAGSGGAFSPPTFGSPTPGPVPVGNERTFGRNPSPAAACASFAAKTGLRTPAPNGLAGDSGAFRSTNSLQRTPMSRRVSAPFGAGSAEGATAFGSRYASSGSFSKKFPQGSSSGVHEGGGAFGRRQEGDVSRVDAHGSVSPRSFSFLQRSDAPLSRGQPEGSHFQKHGETRASPDFARKGDSTQTHASGGRDFSQSGPFETQDFTFGEQPTRETRHMAPSPRGIERGGPQGSFVGHDTSFSVYAPRAGHAEGVESGCSAFEAPSESLSRRDGEADRENTVPNANGQMPVSGMPASKQTYGDDCDLYDNSAWTAQKHAPENFHAAVAPYPSSLLTGFAEGQQKAASRSSCLGGDRDRLEGAERSHR</sequence>
<evidence type="ECO:0000256" key="4">
    <source>
        <dbReference type="ARBA" id="ARBA00022679"/>
    </source>
</evidence>
<feature type="compositionally biased region" description="Polar residues" evidence="11">
    <location>
        <begin position="76"/>
        <end position="90"/>
    </location>
</feature>
<evidence type="ECO:0000259" key="12">
    <source>
        <dbReference type="PROSITE" id="PS50011"/>
    </source>
</evidence>
<dbReference type="GO" id="GO:0005634">
    <property type="term" value="C:nucleus"/>
    <property type="evidence" value="ECO:0007669"/>
    <property type="project" value="UniProtKB-ARBA"/>
</dbReference>
<dbReference type="SUPFAM" id="SSF56112">
    <property type="entry name" value="Protein kinase-like (PK-like)"/>
    <property type="match status" value="1"/>
</dbReference>
<dbReference type="EC" id="2.7.11.1" evidence="1"/>
<accession>A0A086JF94</accession>
<evidence type="ECO:0000313" key="13">
    <source>
        <dbReference type="EMBL" id="KFG30812.1"/>
    </source>
</evidence>
<dbReference type="GO" id="GO:0051301">
    <property type="term" value="P:cell division"/>
    <property type="evidence" value="ECO:0007669"/>
    <property type="project" value="UniProtKB-KW"/>
</dbReference>
<evidence type="ECO:0000256" key="8">
    <source>
        <dbReference type="ARBA" id="ARBA00023306"/>
    </source>
</evidence>
<name>A0A086JF94_TOXGO</name>
<evidence type="ECO:0000256" key="9">
    <source>
        <dbReference type="ARBA" id="ARBA00047899"/>
    </source>
</evidence>
<dbReference type="GO" id="GO:0000278">
    <property type="term" value="P:mitotic cell cycle"/>
    <property type="evidence" value="ECO:0007669"/>
    <property type="project" value="UniProtKB-ARBA"/>
</dbReference>
<protein>
    <recommendedName>
        <fullName evidence="1">non-specific serine/threonine protein kinase</fullName>
        <ecNumber evidence="1">2.7.11.1</ecNumber>
    </recommendedName>
</protein>
<evidence type="ECO:0000256" key="10">
    <source>
        <dbReference type="ARBA" id="ARBA00048679"/>
    </source>
</evidence>
<feature type="compositionally biased region" description="Polar residues" evidence="11">
    <location>
        <begin position="698"/>
        <end position="708"/>
    </location>
</feature>